<protein>
    <submittedName>
        <fullName evidence="2">Uncharacterized protein</fullName>
    </submittedName>
</protein>
<reference evidence="3" key="1">
    <citation type="journal article" date="2009" name="Science">
        <title>The B73 maize genome: complexity, diversity, and dynamics.</title>
        <authorList>
            <person name="Schnable P.S."/>
            <person name="Ware D."/>
            <person name="Fulton R.S."/>
            <person name="Stein J.C."/>
            <person name="Wei F."/>
            <person name="Pasternak S."/>
            <person name="Liang C."/>
            <person name="Zhang J."/>
            <person name="Fulton L."/>
            <person name="Graves T.A."/>
            <person name="Minx P."/>
            <person name="Reily A.D."/>
            <person name="Courtney L."/>
            <person name="Kruchowski S.S."/>
            <person name="Tomlinson C."/>
            <person name="Strong C."/>
            <person name="Delehaunty K."/>
            <person name="Fronick C."/>
            <person name="Courtney B."/>
            <person name="Rock S.M."/>
            <person name="Belter E."/>
            <person name="Du F."/>
            <person name="Kim K."/>
            <person name="Abbott R.M."/>
            <person name="Cotton M."/>
            <person name="Levy A."/>
            <person name="Marchetto P."/>
            <person name="Ochoa K."/>
            <person name="Jackson S.M."/>
            <person name="Gillam B."/>
            <person name="Chen W."/>
            <person name="Yan L."/>
            <person name="Higginbotham J."/>
            <person name="Cardenas M."/>
            <person name="Waligorski J."/>
            <person name="Applebaum E."/>
            <person name="Phelps L."/>
            <person name="Falcone J."/>
            <person name="Kanchi K."/>
            <person name="Thane T."/>
            <person name="Scimone A."/>
            <person name="Thane N."/>
            <person name="Henke J."/>
            <person name="Wang T."/>
            <person name="Ruppert J."/>
            <person name="Shah N."/>
            <person name="Rotter K."/>
            <person name="Hodges J."/>
            <person name="Ingenthron E."/>
            <person name="Cordes M."/>
            <person name="Kohlberg S."/>
            <person name="Sgro J."/>
            <person name="Delgado B."/>
            <person name="Mead K."/>
            <person name="Chinwalla A."/>
            <person name="Leonard S."/>
            <person name="Crouse K."/>
            <person name="Collura K."/>
            <person name="Kudrna D."/>
            <person name="Currie J."/>
            <person name="He R."/>
            <person name="Angelova A."/>
            <person name="Rajasekar S."/>
            <person name="Mueller T."/>
            <person name="Lomeli R."/>
            <person name="Scara G."/>
            <person name="Ko A."/>
            <person name="Delaney K."/>
            <person name="Wissotski M."/>
            <person name="Lopez G."/>
            <person name="Campos D."/>
            <person name="Braidotti M."/>
            <person name="Ashley E."/>
            <person name="Golser W."/>
            <person name="Kim H."/>
            <person name="Lee S."/>
            <person name="Lin J."/>
            <person name="Dujmic Z."/>
            <person name="Kim W."/>
            <person name="Talag J."/>
            <person name="Zuccolo A."/>
            <person name="Fan C."/>
            <person name="Sebastian A."/>
            <person name="Kramer M."/>
            <person name="Spiegel L."/>
            <person name="Nascimento L."/>
            <person name="Zutavern T."/>
            <person name="Miller B."/>
            <person name="Ambroise C."/>
            <person name="Muller S."/>
            <person name="Spooner W."/>
            <person name="Narechania A."/>
            <person name="Ren L."/>
            <person name="Wei S."/>
            <person name="Kumari S."/>
            <person name="Faga B."/>
            <person name="Levy M.J."/>
            <person name="McMahan L."/>
            <person name="Van Buren P."/>
            <person name="Vaughn M.W."/>
            <person name="Ying K."/>
            <person name="Yeh C.-T."/>
            <person name="Emrich S.J."/>
            <person name="Jia Y."/>
            <person name="Kalyanaraman A."/>
            <person name="Hsia A.-P."/>
            <person name="Barbazuk W.B."/>
            <person name="Baucom R.S."/>
            <person name="Brutnell T.P."/>
            <person name="Carpita N.C."/>
            <person name="Chaparro C."/>
            <person name="Chia J.-M."/>
            <person name="Deragon J.-M."/>
            <person name="Estill J.C."/>
            <person name="Fu Y."/>
            <person name="Jeddeloh J.A."/>
            <person name="Han Y."/>
            <person name="Lee H."/>
            <person name="Li P."/>
            <person name="Lisch D.R."/>
            <person name="Liu S."/>
            <person name="Liu Z."/>
            <person name="Nagel D.H."/>
            <person name="McCann M.C."/>
            <person name="SanMiguel P."/>
            <person name="Myers A.M."/>
            <person name="Nettleton D."/>
            <person name="Nguyen J."/>
            <person name="Penning B.W."/>
            <person name="Ponnala L."/>
            <person name="Schneider K.L."/>
            <person name="Schwartz D.C."/>
            <person name="Sharma A."/>
            <person name="Soderlund C."/>
            <person name="Springer N.M."/>
            <person name="Sun Q."/>
            <person name="Wang H."/>
            <person name="Waterman M."/>
            <person name="Westerman R."/>
            <person name="Wolfgruber T.K."/>
            <person name="Yang L."/>
            <person name="Yu Y."/>
            <person name="Zhang L."/>
            <person name="Zhou S."/>
            <person name="Zhu Q."/>
            <person name="Bennetzen J.L."/>
            <person name="Dawe R.K."/>
            <person name="Jiang J."/>
            <person name="Jiang N."/>
            <person name="Presting G.G."/>
            <person name="Wessler S.R."/>
            <person name="Aluru S."/>
            <person name="Martienssen R.A."/>
            <person name="Clifton S.W."/>
            <person name="McCombie W.R."/>
            <person name="Wing R.A."/>
            <person name="Wilson R.K."/>
        </authorList>
    </citation>
    <scope>NUCLEOTIDE SEQUENCE [LARGE SCALE GENOMIC DNA]</scope>
    <source>
        <strain evidence="3">cv. B73</strain>
    </source>
</reference>
<feature type="region of interest" description="Disordered" evidence="1">
    <location>
        <begin position="121"/>
        <end position="167"/>
    </location>
</feature>
<dbReference type="Gramene" id="Zm00001eb349620_T002">
    <property type="protein sequence ID" value="Zm00001eb349620_P002"/>
    <property type="gene ID" value="Zm00001eb349620"/>
</dbReference>
<reference evidence="2" key="2">
    <citation type="submission" date="2019-07" db="EMBL/GenBank/DDBJ databases">
        <authorList>
            <person name="Seetharam A."/>
            <person name="Woodhouse M."/>
            <person name="Cannon E."/>
        </authorList>
    </citation>
    <scope>NUCLEOTIDE SEQUENCE [LARGE SCALE GENOMIC DNA]</scope>
    <source>
        <strain evidence="2">cv. B73</strain>
    </source>
</reference>
<keyword evidence="3" id="KW-1185">Reference proteome</keyword>
<proteinExistence type="predicted"/>
<accession>A0A804QSG0</accession>
<organism evidence="2 3">
    <name type="scientific">Zea mays</name>
    <name type="common">Maize</name>
    <dbReference type="NCBI Taxonomy" id="4577"/>
    <lineage>
        <taxon>Eukaryota</taxon>
        <taxon>Viridiplantae</taxon>
        <taxon>Streptophyta</taxon>
        <taxon>Embryophyta</taxon>
        <taxon>Tracheophyta</taxon>
        <taxon>Spermatophyta</taxon>
        <taxon>Magnoliopsida</taxon>
        <taxon>Liliopsida</taxon>
        <taxon>Poales</taxon>
        <taxon>Poaceae</taxon>
        <taxon>PACMAD clade</taxon>
        <taxon>Panicoideae</taxon>
        <taxon>Andropogonodae</taxon>
        <taxon>Andropogoneae</taxon>
        <taxon>Tripsacinae</taxon>
        <taxon>Zea</taxon>
    </lineage>
</organism>
<dbReference type="AlphaFoldDB" id="A0A804QSG0"/>
<evidence type="ECO:0000313" key="2">
    <source>
        <dbReference type="EnsemblPlants" id="Zm00001eb349620_P002"/>
    </source>
</evidence>
<reference evidence="2" key="3">
    <citation type="submission" date="2021-05" db="UniProtKB">
        <authorList>
            <consortium name="EnsemblPlants"/>
        </authorList>
    </citation>
    <scope>IDENTIFICATION</scope>
    <source>
        <strain evidence="2">cv. B73</strain>
    </source>
</reference>
<evidence type="ECO:0000313" key="3">
    <source>
        <dbReference type="Proteomes" id="UP000007305"/>
    </source>
</evidence>
<sequence>MYGRTIRDRLAPLQPFRRARLEKSPAPNSPAGVSLGGRVAASMYGRIAHDRLAQQVMEQEDYSVDEVYAVTKAWAPNNGILISGCQTNQTTADATTPLGVSFGALSNSIQTILANEHGKVTNEPAAMPSPRRRHCSPRPRCSAAPASPVVPTQATTVTSPLPLDLPAATLSPRRSRCSIISCRPGTCDPPPPPPPVTGPSRCFSRPDAVPCTSVRERLADLIKENKKIWRRRSRMATSPTELRRAPQYSDIDIYVPSTIWNGIRIIGNRSFVLSDLFLQ</sequence>
<dbReference type="Proteomes" id="UP000007305">
    <property type="component" value="Chromosome 8"/>
</dbReference>
<name>A0A804QSG0_MAIZE</name>
<evidence type="ECO:0000256" key="1">
    <source>
        <dbReference type="SAM" id="MobiDB-lite"/>
    </source>
</evidence>
<dbReference type="EnsemblPlants" id="Zm00001eb349620_T002">
    <property type="protein sequence ID" value="Zm00001eb349620_P002"/>
    <property type="gene ID" value="Zm00001eb349620"/>
</dbReference>
<dbReference type="InParanoid" id="A0A804QSG0"/>
<feature type="compositionally biased region" description="Low complexity" evidence="1">
    <location>
        <begin position="138"/>
        <end position="160"/>
    </location>
</feature>